<proteinExistence type="predicted"/>
<evidence type="ECO:0000313" key="2">
    <source>
        <dbReference type="Proteomes" id="UP000078561"/>
    </source>
</evidence>
<keyword evidence="2" id="KW-1185">Reference proteome</keyword>
<gene>
    <name evidence="1" type="primary">ABSGL_14673.1 scaffold 14966</name>
</gene>
<sequence>MLAGFIWQQRRPLLVHHLFLVPGAAPPLWRLFYSQHFERARFATPCPPSRSSLRPLTSLALVSISATCPECPLHLMFTFLPLGQWLLKPQHRHLRAPVFITFDAAFHRLKILVPSEICVLPRLLRQFYRQVLDGIVRVAPPIWGRILRTDGALGSVALEPPLDALLADPLWPRACAGTIRRQCRLPLTPPVDLRFQQYPSLLDSPSGSAGTDGMVPVSRTACPSPPSPPVLGSLGFFPMPPLPPP</sequence>
<organism evidence="1">
    <name type="scientific">Absidia glauca</name>
    <name type="common">Pin mould</name>
    <dbReference type="NCBI Taxonomy" id="4829"/>
    <lineage>
        <taxon>Eukaryota</taxon>
        <taxon>Fungi</taxon>
        <taxon>Fungi incertae sedis</taxon>
        <taxon>Mucoromycota</taxon>
        <taxon>Mucoromycotina</taxon>
        <taxon>Mucoromycetes</taxon>
        <taxon>Mucorales</taxon>
        <taxon>Cunninghamellaceae</taxon>
        <taxon>Absidia</taxon>
    </lineage>
</organism>
<dbReference type="AlphaFoldDB" id="A0A168SV94"/>
<protein>
    <submittedName>
        <fullName evidence="1">Uncharacterized protein</fullName>
    </submittedName>
</protein>
<dbReference type="EMBL" id="LT554985">
    <property type="protein sequence ID" value="SAM08999.1"/>
    <property type="molecule type" value="Genomic_DNA"/>
</dbReference>
<dbReference type="InParanoid" id="A0A168SV94"/>
<name>A0A168SV94_ABSGL</name>
<dbReference type="Proteomes" id="UP000078561">
    <property type="component" value="Unassembled WGS sequence"/>
</dbReference>
<evidence type="ECO:0000313" key="1">
    <source>
        <dbReference type="EMBL" id="SAM08999.1"/>
    </source>
</evidence>
<reference evidence="1" key="1">
    <citation type="submission" date="2016-04" db="EMBL/GenBank/DDBJ databases">
        <authorList>
            <person name="Evans L.H."/>
            <person name="Alamgir A."/>
            <person name="Owens N."/>
            <person name="Weber N.D."/>
            <person name="Virtaneva K."/>
            <person name="Barbian K."/>
            <person name="Babar A."/>
            <person name="Rosenke K."/>
        </authorList>
    </citation>
    <scope>NUCLEOTIDE SEQUENCE [LARGE SCALE GENOMIC DNA]</scope>
    <source>
        <strain evidence="1">CBS 101.48</strain>
    </source>
</reference>
<accession>A0A168SV94</accession>